<dbReference type="GO" id="GO:0005886">
    <property type="term" value="C:plasma membrane"/>
    <property type="evidence" value="ECO:0007669"/>
    <property type="project" value="UniProtKB-SubCell"/>
</dbReference>
<accession>A0A380BJU9</accession>
<evidence type="ECO:0000256" key="12">
    <source>
        <dbReference type="ARBA" id="ARBA00037975"/>
    </source>
</evidence>
<dbReference type="SUPFAM" id="SSF81342">
    <property type="entry name" value="Transmembrane di-heme cytochromes"/>
    <property type="match status" value="1"/>
</dbReference>
<dbReference type="GO" id="GO:0046872">
    <property type="term" value="F:metal ion binding"/>
    <property type="evidence" value="ECO:0007669"/>
    <property type="project" value="UniProtKB-KW"/>
</dbReference>
<dbReference type="AlphaFoldDB" id="A0A380BJU9"/>
<comment type="subcellular location">
    <subcellularLocation>
        <location evidence="2">Cell membrane</location>
        <topology evidence="2">Multi-pass membrane protein</topology>
    </subcellularLocation>
</comment>
<evidence type="ECO:0000256" key="9">
    <source>
        <dbReference type="ARBA" id="ARBA00022989"/>
    </source>
</evidence>
<dbReference type="GO" id="GO:0022904">
    <property type="term" value="P:respiratory electron transport chain"/>
    <property type="evidence" value="ECO:0007669"/>
    <property type="project" value="InterPro"/>
</dbReference>
<evidence type="ECO:0000256" key="5">
    <source>
        <dbReference type="ARBA" id="ARBA00022617"/>
    </source>
</evidence>
<evidence type="ECO:0000256" key="7">
    <source>
        <dbReference type="ARBA" id="ARBA00022723"/>
    </source>
</evidence>
<dbReference type="InterPro" id="IPR016174">
    <property type="entry name" value="Di-haem_cyt_TM"/>
</dbReference>
<evidence type="ECO:0000256" key="6">
    <source>
        <dbReference type="ARBA" id="ARBA00022692"/>
    </source>
</evidence>
<evidence type="ECO:0000259" key="14">
    <source>
        <dbReference type="Pfam" id="PF01292"/>
    </source>
</evidence>
<keyword evidence="3" id="KW-0813">Transport</keyword>
<gene>
    <name evidence="15" type="ORF">NCTC11388_01045</name>
</gene>
<dbReference type="Gene3D" id="1.20.950.20">
    <property type="entry name" value="Transmembrane di-heme cytochromes, Chain C"/>
    <property type="match status" value="1"/>
</dbReference>
<sequence>MRAIIKNNLSEKYSKGTILIHWTCFLLIVLLIPTGFIMGDMDRGIAKLNLLKVHLLVGILVFALTLLRIWYFFYQKRPSRLETGNFLHNNLVIWIENSFYIMLILLCISGLVTVSMENLGEAVQHADISLLSESFNGPSLSAHKALAILFIILLIGHTGGVVNHYLKNKENTIKRILP</sequence>
<comment type="similarity">
    <text evidence="12">Belongs to the cytochrome b561 family.</text>
</comment>
<reference evidence="15 16" key="1">
    <citation type="submission" date="2018-06" db="EMBL/GenBank/DDBJ databases">
        <authorList>
            <consortium name="Pathogen Informatics"/>
            <person name="Doyle S."/>
        </authorList>
    </citation>
    <scope>NUCLEOTIDE SEQUENCE [LARGE SCALE GENOMIC DNA]</scope>
    <source>
        <strain evidence="15 16">NCTC11388</strain>
    </source>
</reference>
<feature type="transmembrane region" description="Helical" evidence="13">
    <location>
        <begin position="51"/>
        <end position="71"/>
    </location>
</feature>
<dbReference type="InterPro" id="IPR011577">
    <property type="entry name" value="Cyt_b561_bac/Ni-Hgenase"/>
</dbReference>
<comment type="cofactor">
    <cofactor evidence="1">
        <name>heme b</name>
        <dbReference type="ChEBI" id="CHEBI:60344"/>
    </cofactor>
</comment>
<keyword evidence="4" id="KW-1003">Cell membrane</keyword>
<evidence type="ECO:0000256" key="4">
    <source>
        <dbReference type="ARBA" id="ARBA00022475"/>
    </source>
</evidence>
<evidence type="ECO:0000256" key="11">
    <source>
        <dbReference type="ARBA" id="ARBA00023136"/>
    </source>
</evidence>
<keyword evidence="6 13" id="KW-0812">Transmembrane</keyword>
<name>A0A380BJU9_SPHSI</name>
<evidence type="ECO:0000256" key="1">
    <source>
        <dbReference type="ARBA" id="ARBA00001970"/>
    </source>
</evidence>
<dbReference type="PANTHER" id="PTHR30529:SF1">
    <property type="entry name" value="CYTOCHROME B561 HOMOLOG 2"/>
    <property type="match status" value="1"/>
</dbReference>
<dbReference type="Proteomes" id="UP000254893">
    <property type="component" value="Unassembled WGS sequence"/>
</dbReference>
<evidence type="ECO:0000256" key="10">
    <source>
        <dbReference type="ARBA" id="ARBA00023004"/>
    </source>
</evidence>
<feature type="transmembrane region" description="Helical" evidence="13">
    <location>
        <begin position="20"/>
        <end position="39"/>
    </location>
</feature>
<feature type="transmembrane region" description="Helical" evidence="13">
    <location>
        <begin position="145"/>
        <end position="166"/>
    </location>
</feature>
<feature type="domain" description="Cytochrome b561 bacterial/Ni-hydrogenase" evidence="14">
    <location>
        <begin position="13"/>
        <end position="178"/>
    </location>
</feature>
<keyword evidence="8" id="KW-0249">Electron transport</keyword>
<dbReference type="RefSeq" id="WP_115169371.1">
    <property type="nucleotide sequence ID" value="NZ_UGYW01000002.1"/>
</dbReference>
<keyword evidence="9 13" id="KW-1133">Transmembrane helix</keyword>
<evidence type="ECO:0000256" key="8">
    <source>
        <dbReference type="ARBA" id="ARBA00022982"/>
    </source>
</evidence>
<organism evidence="15 16">
    <name type="scientific">Sphingobacterium spiritivorum</name>
    <name type="common">Flavobacterium spiritivorum</name>
    <dbReference type="NCBI Taxonomy" id="258"/>
    <lineage>
        <taxon>Bacteria</taxon>
        <taxon>Pseudomonadati</taxon>
        <taxon>Bacteroidota</taxon>
        <taxon>Sphingobacteriia</taxon>
        <taxon>Sphingobacteriales</taxon>
        <taxon>Sphingobacteriaceae</taxon>
        <taxon>Sphingobacterium</taxon>
    </lineage>
</organism>
<keyword evidence="11 13" id="KW-0472">Membrane</keyword>
<dbReference type="GO" id="GO:0009055">
    <property type="term" value="F:electron transfer activity"/>
    <property type="evidence" value="ECO:0007669"/>
    <property type="project" value="InterPro"/>
</dbReference>
<evidence type="ECO:0000313" key="15">
    <source>
        <dbReference type="EMBL" id="SUJ02500.1"/>
    </source>
</evidence>
<evidence type="ECO:0000256" key="2">
    <source>
        <dbReference type="ARBA" id="ARBA00004651"/>
    </source>
</evidence>
<evidence type="ECO:0000313" key="16">
    <source>
        <dbReference type="Proteomes" id="UP000254893"/>
    </source>
</evidence>
<evidence type="ECO:0000256" key="3">
    <source>
        <dbReference type="ARBA" id="ARBA00022448"/>
    </source>
</evidence>
<protein>
    <submittedName>
        <fullName evidence="15">Uncharacterized conserved protein</fullName>
    </submittedName>
</protein>
<dbReference type="EMBL" id="UGYW01000002">
    <property type="protein sequence ID" value="SUJ02500.1"/>
    <property type="molecule type" value="Genomic_DNA"/>
</dbReference>
<dbReference type="GO" id="GO:0020037">
    <property type="term" value="F:heme binding"/>
    <property type="evidence" value="ECO:0007669"/>
    <property type="project" value="TreeGrafter"/>
</dbReference>
<keyword evidence="7" id="KW-0479">Metal-binding</keyword>
<dbReference type="InterPro" id="IPR052168">
    <property type="entry name" value="Cytochrome_b561_oxidase"/>
</dbReference>
<dbReference type="Pfam" id="PF01292">
    <property type="entry name" value="Ni_hydr_CYTB"/>
    <property type="match status" value="1"/>
</dbReference>
<proteinExistence type="inferred from homology"/>
<dbReference type="PANTHER" id="PTHR30529">
    <property type="entry name" value="CYTOCHROME B561"/>
    <property type="match status" value="1"/>
</dbReference>
<feature type="transmembrane region" description="Helical" evidence="13">
    <location>
        <begin position="91"/>
        <end position="112"/>
    </location>
</feature>
<evidence type="ECO:0000256" key="13">
    <source>
        <dbReference type="SAM" id="Phobius"/>
    </source>
</evidence>
<keyword evidence="10" id="KW-0408">Iron</keyword>
<keyword evidence="5" id="KW-0349">Heme</keyword>